<feature type="region of interest" description="Disordered" evidence="5">
    <location>
        <begin position="17"/>
        <end position="41"/>
    </location>
</feature>
<reference evidence="7 8" key="1">
    <citation type="submission" date="2024-05" db="EMBL/GenBank/DDBJ databases">
        <title>A high-quality chromosomal-level genome assembly of Topmouth culter (Culter alburnus).</title>
        <authorList>
            <person name="Zhao H."/>
        </authorList>
    </citation>
    <scope>NUCLEOTIDE SEQUENCE [LARGE SCALE GENOMIC DNA]</scope>
    <source>
        <strain evidence="7">CATC2023</strain>
        <tissue evidence="7">Muscle</tissue>
    </source>
</reference>
<dbReference type="GO" id="GO:0000381">
    <property type="term" value="P:regulation of alternative mRNA splicing, via spliceosome"/>
    <property type="evidence" value="ECO:0007669"/>
    <property type="project" value="InterPro"/>
</dbReference>
<comment type="caution">
    <text evidence="7">The sequence shown here is derived from an EMBL/GenBank/DDBJ whole genome shotgun (WGS) entry which is preliminary data.</text>
</comment>
<comment type="similarity">
    <text evidence="1">Belongs to the NSRP1 family.</text>
</comment>
<feature type="compositionally biased region" description="Basic and acidic residues" evidence="5">
    <location>
        <begin position="263"/>
        <end position="440"/>
    </location>
</feature>
<evidence type="ECO:0000259" key="6">
    <source>
        <dbReference type="Pfam" id="PF09745"/>
    </source>
</evidence>
<sequence length="470" mass="55731">MAFSGKQYGLILPQKSASKSALLSRPSVFGDDSDDETSVGETLQKEAVKKKMMKQTRLEMQKALEENSTVYEYDSVYDDIQKERLESNKKLLGGTDKKPKYINQLLRAVEERKKEQERRDERKIQKEREAEGEKFADKEAFVTSAYRQKLKERQEELEREKREAELEAALDVKKQKDLSGFYRHLLNQTVGEEAVPDRSAQREDKATSSAAAEKPPTPEPALKRRESDAESHSDEDQSDNRATFNKATTSGNHSKRHYRQKSPHSDSGDEQDWERKEVKERSHKYRDGDRAKERERTRDREREDKHSHRKEDRDRRRERERDRDREEDRSRDRRERDRDDRHGKRDRRNSSPKDRERERKGEQDRDRRDSSPKDRERDRKEEQDQRDKESQKMDTKTKIGDDEKISEGKTDDAKEEEKVMETEDQSDAKQEPSKFAKRSSDQTVNSARERYLARQIARFAVKPYIEKDDD</sequence>
<dbReference type="EMBL" id="JAWDJR010000021">
    <property type="protein sequence ID" value="KAK9955660.1"/>
    <property type="molecule type" value="Genomic_DNA"/>
</dbReference>
<evidence type="ECO:0000256" key="2">
    <source>
        <dbReference type="ARBA" id="ARBA00020556"/>
    </source>
</evidence>
<dbReference type="Proteomes" id="UP001479290">
    <property type="component" value="Unassembled WGS sequence"/>
</dbReference>
<feature type="region of interest" description="Disordered" evidence="5">
    <location>
        <begin position="187"/>
        <end position="447"/>
    </location>
</feature>
<proteinExistence type="inferred from homology"/>
<name>A0AAW1Z6K6_CULAL</name>
<feature type="compositionally biased region" description="Basic and acidic residues" evidence="5">
    <location>
        <begin position="195"/>
        <end position="206"/>
    </location>
</feature>
<evidence type="ECO:0000256" key="1">
    <source>
        <dbReference type="ARBA" id="ARBA00010126"/>
    </source>
</evidence>
<evidence type="ECO:0000313" key="8">
    <source>
        <dbReference type="Proteomes" id="UP001479290"/>
    </source>
</evidence>
<dbReference type="InterPro" id="IPR018612">
    <property type="entry name" value="NSRP1_N"/>
</dbReference>
<protein>
    <recommendedName>
        <fullName evidence="2">Nuclear speckle splicing regulatory protein 1</fullName>
    </recommendedName>
    <alternativeName>
        <fullName evidence="4">Coiled-coil domain-containing protein 55</fullName>
    </alternativeName>
</protein>
<feature type="compositionally biased region" description="Basic and acidic residues" evidence="5">
    <location>
        <begin position="221"/>
        <end position="239"/>
    </location>
</feature>
<organism evidence="7 8">
    <name type="scientific">Culter alburnus</name>
    <name type="common">Topmouth culter</name>
    <dbReference type="NCBI Taxonomy" id="194366"/>
    <lineage>
        <taxon>Eukaryota</taxon>
        <taxon>Metazoa</taxon>
        <taxon>Chordata</taxon>
        <taxon>Craniata</taxon>
        <taxon>Vertebrata</taxon>
        <taxon>Euteleostomi</taxon>
        <taxon>Actinopterygii</taxon>
        <taxon>Neopterygii</taxon>
        <taxon>Teleostei</taxon>
        <taxon>Ostariophysi</taxon>
        <taxon>Cypriniformes</taxon>
        <taxon>Xenocyprididae</taxon>
        <taxon>Xenocypridinae</taxon>
        <taxon>Culter</taxon>
    </lineage>
</organism>
<dbReference type="Pfam" id="PF09745">
    <property type="entry name" value="NSRP1_N"/>
    <property type="match status" value="1"/>
</dbReference>
<dbReference type="PANTHER" id="PTHR31938:SF4">
    <property type="entry name" value="NUCLEAR SPECKLE SPLICING REGULATORY PROTEIN 1"/>
    <property type="match status" value="1"/>
</dbReference>
<feature type="compositionally biased region" description="Basic residues" evidence="5">
    <location>
        <begin position="253"/>
        <end position="262"/>
    </location>
</feature>
<evidence type="ECO:0000313" key="7">
    <source>
        <dbReference type="EMBL" id="KAK9955660.1"/>
    </source>
</evidence>
<evidence type="ECO:0000256" key="4">
    <source>
        <dbReference type="ARBA" id="ARBA00030718"/>
    </source>
</evidence>
<feature type="compositionally biased region" description="Polar residues" evidence="5">
    <location>
        <begin position="240"/>
        <end position="252"/>
    </location>
</feature>
<accession>A0AAW1Z6K6</accession>
<dbReference type="AlphaFoldDB" id="A0AAW1Z6K6"/>
<keyword evidence="8" id="KW-1185">Reference proteome</keyword>
<evidence type="ECO:0000256" key="3">
    <source>
        <dbReference type="ARBA" id="ARBA00023054"/>
    </source>
</evidence>
<evidence type="ECO:0000256" key="5">
    <source>
        <dbReference type="SAM" id="MobiDB-lite"/>
    </source>
</evidence>
<keyword evidence="3" id="KW-0175">Coiled coil</keyword>
<feature type="domain" description="Nuclear speckle splicing regulatory protein 1 N-terminal" evidence="6">
    <location>
        <begin position="57"/>
        <end position="175"/>
    </location>
</feature>
<dbReference type="PANTHER" id="PTHR31938">
    <property type="entry name" value="NUCLEAR SPECKLE SPLICING REGULATORY PROTEIN 1"/>
    <property type="match status" value="1"/>
</dbReference>
<dbReference type="InterPro" id="IPR042816">
    <property type="entry name" value="Nsrp1"/>
</dbReference>
<feature type="region of interest" description="Disordered" evidence="5">
    <location>
        <begin position="111"/>
        <end position="138"/>
    </location>
</feature>
<gene>
    <name evidence="7" type="ORF">ABG768_015519</name>
</gene>